<gene>
    <name evidence="1" type="ORF">Dda_0324</name>
</gene>
<accession>A0AAD6J5K6</accession>
<dbReference type="AlphaFoldDB" id="A0AAD6J5K6"/>
<dbReference type="EMBL" id="JAQGDS010000001">
    <property type="protein sequence ID" value="KAJ6264182.1"/>
    <property type="molecule type" value="Genomic_DNA"/>
</dbReference>
<evidence type="ECO:0000313" key="2">
    <source>
        <dbReference type="Proteomes" id="UP001221413"/>
    </source>
</evidence>
<organism evidence="1 2">
    <name type="scientific">Drechslerella dactyloides</name>
    <name type="common">Nematode-trapping fungus</name>
    <name type="synonym">Arthrobotrys dactyloides</name>
    <dbReference type="NCBI Taxonomy" id="74499"/>
    <lineage>
        <taxon>Eukaryota</taxon>
        <taxon>Fungi</taxon>
        <taxon>Dikarya</taxon>
        <taxon>Ascomycota</taxon>
        <taxon>Pezizomycotina</taxon>
        <taxon>Orbiliomycetes</taxon>
        <taxon>Orbiliales</taxon>
        <taxon>Orbiliaceae</taxon>
        <taxon>Drechslerella</taxon>
    </lineage>
</organism>
<evidence type="ECO:0000313" key="1">
    <source>
        <dbReference type="EMBL" id="KAJ6264182.1"/>
    </source>
</evidence>
<sequence length="70" mass="8106">MRLIPSNRNKANSVEIRLSRNSMELSSLQPFGYSSYLHRCMFIALANTSQQFDKVSRDLHIKSKFLPNFA</sequence>
<reference evidence="1" key="1">
    <citation type="submission" date="2023-01" db="EMBL/GenBank/DDBJ databases">
        <title>The chitinases involved in constricting ring structure development in the nematode-trapping fungus Drechslerella dactyloides.</title>
        <authorList>
            <person name="Wang R."/>
            <person name="Zhang L."/>
            <person name="Tang P."/>
            <person name="Li S."/>
            <person name="Liang L."/>
        </authorList>
    </citation>
    <scope>NUCLEOTIDE SEQUENCE</scope>
    <source>
        <strain evidence="1">YMF1.00031</strain>
    </source>
</reference>
<dbReference type="Proteomes" id="UP001221413">
    <property type="component" value="Unassembled WGS sequence"/>
</dbReference>
<keyword evidence="2" id="KW-1185">Reference proteome</keyword>
<comment type="caution">
    <text evidence="1">The sequence shown here is derived from an EMBL/GenBank/DDBJ whole genome shotgun (WGS) entry which is preliminary data.</text>
</comment>
<name>A0AAD6J5K6_DREDA</name>
<proteinExistence type="predicted"/>
<protein>
    <submittedName>
        <fullName evidence="1">Uncharacterized protein</fullName>
    </submittedName>
</protein>